<dbReference type="SUPFAM" id="SSF52540">
    <property type="entry name" value="P-loop containing nucleoside triphosphate hydrolases"/>
    <property type="match status" value="1"/>
</dbReference>
<accession>A0A816L1E4</accession>
<protein>
    <submittedName>
        <fullName evidence="4">(rape) hypothetical protein</fullName>
    </submittedName>
</protein>
<evidence type="ECO:0000256" key="1">
    <source>
        <dbReference type="ARBA" id="ARBA00023175"/>
    </source>
</evidence>
<dbReference type="GO" id="GO:0008017">
    <property type="term" value="F:microtubule binding"/>
    <property type="evidence" value="ECO:0007669"/>
    <property type="project" value="InterPro"/>
</dbReference>
<evidence type="ECO:0000313" key="4">
    <source>
        <dbReference type="EMBL" id="CAF1929734.1"/>
    </source>
</evidence>
<comment type="caution">
    <text evidence="2">Lacks conserved residue(s) required for the propagation of feature annotation.</text>
</comment>
<keyword evidence="1" id="KW-0505">Motor protein</keyword>
<name>A0A816L1E4_BRANA</name>
<evidence type="ECO:0000256" key="2">
    <source>
        <dbReference type="PROSITE-ProRule" id="PRU00283"/>
    </source>
</evidence>
<feature type="non-terminal residue" evidence="4">
    <location>
        <position position="80"/>
    </location>
</feature>
<dbReference type="PROSITE" id="PS50067">
    <property type="entry name" value="KINESIN_MOTOR_2"/>
    <property type="match status" value="1"/>
</dbReference>
<gene>
    <name evidence="4" type="ORF">DARMORV10_C05P35000.1</name>
</gene>
<dbReference type="EMBL" id="HG994369">
    <property type="protein sequence ID" value="CAF1929734.1"/>
    <property type="molecule type" value="Genomic_DNA"/>
</dbReference>
<dbReference type="InterPro" id="IPR027640">
    <property type="entry name" value="Kinesin-like_fam"/>
</dbReference>
<dbReference type="Pfam" id="PF00225">
    <property type="entry name" value="Kinesin"/>
    <property type="match status" value="1"/>
</dbReference>
<organism evidence="4">
    <name type="scientific">Brassica napus</name>
    <name type="common">Rape</name>
    <dbReference type="NCBI Taxonomy" id="3708"/>
    <lineage>
        <taxon>Eukaryota</taxon>
        <taxon>Viridiplantae</taxon>
        <taxon>Streptophyta</taxon>
        <taxon>Embryophyta</taxon>
        <taxon>Tracheophyta</taxon>
        <taxon>Spermatophyta</taxon>
        <taxon>Magnoliopsida</taxon>
        <taxon>eudicotyledons</taxon>
        <taxon>Gunneridae</taxon>
        <taxon>Pentapetalae</taxon>
        <taxon>rosids</taxon>
        <taxon>malvids</taxon>
        <taxon>Brassicales</taxon>
        <taxon>Brassicaceae</taxon>
        <taxon>Brassiceae</taxon>
        <taxon>Brassica</taxon>
    </lineage>
</organism>
<evidence type="ECO:0000259" key="3">
    <source>
        <dbReference type="PROSITE" id="PS50067"/>
    </source>
</evidence>
<dbReference type="InterPro" id="IPR036961">
    <property type="entry name" value="Kinesin_motor_dom_sf"/>
</dbReference>
<comment type="similarity">
    <text evidence="2">Belongs to the TRAFAC class myosin-kinesin ATPase superfamily. Kinesin family.</text>
</comment>
<dbReference type="InterPro" id="IPR027417">
    <property type="entry name" value="P-loop_NTPase"/>
</dbReference>
<dbReference type="Gene3D" id="3.40.850.10">
    <property type="entry name" value="Kinesin motor domain"/>
    <property type="match status" value="1"/>
</dbReference>
<dbReference type="GO" id="GO:0003777">
    <property type="term" value="F:microtubule motor activity"/>
    <property type="evidence" value="ECO:0007669"/>
    <property type="project" value="InterPro"/>
</dbReference>
<dbReference type="PANTHER" id="PTHR47972:SF4">
    <property type="entry name" value="KINESIN-LIKE PROTEIN KIN-14L"/>
    <property type="match status" value="1"/>
</dbReference>
<dbReference type="AlphaFoldDB" id="A0A816L1E4"/>
<dbReference type="GO" id="GO:0005524">
    <property type="term" value="F:ATP binding"/>
    <property type="evidence" value="ECO:0007669"/>
    <property type="project" value="InterPro"/>
</dbReference>
<dbReference type="PANTHER" id="PTHR47972">
    <property type="entry name" value="KINESIN-LIKE PROTEIN KLP-3"/>
    <property type="match status" value="1"/>
</dbReference>
<dbReference type="InterPro" id="IPR001752">
    <property type="entry name" value="Kinesin_motor_dom"/>
</dbReference>
<feature type="domain" description="Kinesin motor" evidence="3">
    <location>
        <begin position="1"/>
        <end position="80"/>
    </location>
</feature>
<reference evidence="4" key="1">
    <citation type="submission" date="2021-01" db="EMBL/GenBank/DDBJ databases">
        <authorList>
            <consortium name="Genoscope - CEA"/>
            <person name="William W."/>
        </authorList>
    </citation>
    <scope>NUCLEOTIDE SEQUENCE</scope>
</reference>
<dbReference type="GO" id="GO:0007018">
    <property type="term" value="P:microtubule-based movement"/>
    <property type="evidence" value="ECO:0007669"/>
    <property type="project" value="InterPro"/>
</dbReference>
<dbReference type="Proteomes" id="UP001295469">
    <property type="component" value="Chromosome C05"/>
</dbReference>
<feature type="non-terminal residue" evidence="4">
    <location>
        <position position="1"/>
    </location>
</feature>
<proteinExistence type="inferred from homology"/>
<sequence length="80" mass="9012">THLEVPSTSRGTIRSCLHLLNLAWSATVDKSDVTEDRLKEAQYRNKSVSFLGYVISVLGSEQFSNLYRNSKLNLLLQDAL</sequence>